<dbReference type="PANTHER" id="PTHR47506">
    <property type="entry name" value="TRANSCRIPTIONAL REGULATORY PROTEIN"/>
    <property type="match status" value="1"/>
</dbReference>
<dbReference type="InterPro" id="IPR009057">
    <property type="entry name" value="Homeodomain-like_sf"/>
</dbReference>
<dbReference type="SUPFAM" id="SSF46689">
    <property type="entry name" value="Homeodomain-like"/>
    <property type="match status" value="1"/>
</dbReference>
<dbReference type="Gene3D" id="1.10.10.60">
    <property type="entry name" value="Homeodomain-like"/>
    <property type="match status" value="1"/>
</dbReference>
<keyword evidence="2 4" id="KW-0238">DNA-binding</keyword>
<keyword evidence="1" id="KW-0805">Transcription regulation</keyword>
<dbReference type="Gene3D" id="1.10.357.10">
    <property type="entry name" value="Tetracycline Repressor, domain 2"/>
    <property type="match status" value="1"/>
</dbReference>
<evidence type="ECO:0000313" key="6">
    <source>
        <dbReference type="EMBL" id="GAA0959478.1"/>
    </source>
</evidence>
<evidence type="ECO:0000256" key="1">
    <source>
        <dbReference type="ARBA" id="ARBA00023015"/>
    </source>
</evidence>
<evidence type="ECO:0000313" key="7">
    <source>
        <dbReference type="Proteomes" id="UP001500542"/>
    </source>
</evidence>
<dbReference type="RefSeq" id="WP_343981393.1">
    <property type="nucleotide sequence ID" value="NZ_BAAAHK010000020.1"/>
</dbReference>
<name>A0ABP4C5C7_9ACTN</name>
<organism evidence="6 7">
    <name type="scientific">Kribbella koreensis</name>
    <dbReference type="NCBI Taxonomy" id="57909"/>
    <lineage>
        <taxon>Bacteria</taxon>
        <taxon>Bacillati</taxon>
        <taxon>Actinomycetota</taxon>
        <taxon>Actinomycetes</taxon>
        <taxon>Propionibacteriales</taxon>
        <taxon>Kribbellaceae</taxon>
        <taxon>Kribbella</taxon>
    </lineage>
</organism>
<dbReference type="InterPro" id="IPR036271">
    <property type="entry name" value="Tet_transcr_reg_TetR-rel_C_sf"/>
</dbReference>
<comment type="caution">
    <text evidence="6">The sequence shown here is derived from an EMBL/GenBank/DDBJ whole genome shotgun (WGS) entry which is preliminary data.</text>
</comment>
<dbReference type="PRINTS" id="PR00455">
    <property type="entry name" value="HTHTETR"/>
</dbReference>
<reference evidence="7" key="1">
    <citation type="journal article" date="2019" name="Int. J. Syst. Evol. Microbiol.">
        <title>The Global Catalogue of Microorganisms (GCM) 10K type strain sequencing project: providing services to taxonomists for standard genome sequencing and annotation.</title>
        <authorList>
            <consortium name="The Broad Institute Genomics Platform"/>
            <consortium name="The Broad Institute Genome Sequencing Center for Infectious Disease"/>
            <person name="Wu L."/>
            <person name="Ma J."/>
        </authorList>
    </citation>
    <scope>NUCLEOTIDE SEQUENCE [LARGE SCALE GENOMIC DNA]</scope>
    <source>
        <strain evidence="7">JCM 10977</strain>
    </source>
</reference>
<dbReference type="Proteomes" id="UP001500542">
    <property type="component" value="Unassembled WGS sequence"/>
</dbReference>
<feature type="DNA-binding region" description="H-T-H motif" evidence="4">
    <location>
        <begin position="29"/>
        <end position="48"/>
    </location>
</feature>
<dbReference type="EMBL" id="BAAAHK010000020">
    <property type="protein sequence ID" value="GAA0959478.1"/>
    <property type="molecule type" value="Genomic_DNA"/>
</dbReference>
<proteinExistence type="predicted"/>
<feature type="domain" description="HTH tetR-type" evidence="5">
    <location>
        <begin position="6"/>
        <end position="66"/>
    </location>
</feature>
<evidence type="ECO:0000259" key="5">
    <source>
        <dbReference type="PROSITE" id="PS50977"/>
    </source>
</evidence>
<keyword evidence="3" id="KW-0804">Transcription</keyword>
<gene>
    <name evidence="6" type="ORF">GCM10009554_73240</name>
</gene>
<evidence type="ECO:0000256" key="2">
    <source>
        <dbReference type="ARBA" id="ARBA00023125"/>
    </source>
</evidence>
<evidence type="ECO:0000256" key="3">
    <source>
        <dbReference type="ARBA" id="ARBA00023163"/>
    </source>
</evidence>
<dbReference type="InterPro" id="IPR001647">
    <property type="entry name" value="HTH_TetR"/>
</dbReference>
<dbReference type="SUPFAM" id="SSF48498">
    <property type="entry name" value="Tetracyclin repressor-like, C-terminal domain"/>
    <property type="match status" value="1"/>
</dbReference>
<accession>A0ABP4C5C7</accession>
<keyword evidence="7" id="KW-1185">Reference proteome</keyword>
<dbReference type="PROSITE" id="PS50977">
    <property type="entry name" value="HTH_TETR_2"/>
    <property type="match status" value="1"/>
</dbReference>
<protein>
    <submittedName>
        <fullName evidence="6">TetR/AcrR family transcriptional regulator</fullName>
    </submittedName>
</protein>
<dbReference type="Pfam" id="PF00440">
    <property type="entry name" value="TetR_N"/>
    <property type="match status" value="1"/>
</dbReference>
<sequence>MAGVRQFDEGALVEQALGVFWEKGYRATSMLDLAAATGVQRGSLYHAYGGKEQLFTKIFSQFAAEFLAGAERALEADDPRQALTDLFDYCIASITTGTPSRGCLSTRTAVEAAEPQVDAAVQAMLDGLEERVATMLTRTASASSSARSARARSALSVPPRDAARLVVAMTRGLAVLERVYGDPARLRETAATLVTALLR</sequence>
<dbReference type="PANTHER" id="PTHR47506:SF1">
    <property type="entry name" value="HTH-TYPE TRANSCRIPTIONAL REGULATOR YJDC"/>
    <property type="match status" value="1"/>
</dbReference>
<evidence type="ECO:0000256" key="4">
    <source>
        <dbReference type="PROSITE-ProRule" id="PRU00335"/>
    </source>
</evidence>